<dbReference type="EMBL" id="JJPB01000130">
    <property type="protein sequence ID" value="KKG28509.1"/>
    <property type="molecule type" value="Genomic_DNA"/>
</dbReference>
<proteinExistence type="predicted"/>
<evidence type="ECO:0000313" key="19">
    <source>
        <dbReference type="Proteomes" id="UP000034074"/>
    </source>
</evidence>
<organism evidence="9 22">
    <name type="scientific">Methanosarcina mazei</name>
    <name type="common">Methanosarcina frisia</name>
    <dbReference type="NCBI Taxonomy" id="2209"/>
    <lineage>
        <taxon>Archaea</taxon>
        <taxon>Methanobacteriati</taxon>
        <taxon>Methanobacteriota</taxon>
        <taxon>Stenosarchaea group</taxon>
        <taxon>Methanomicrobia</taxon>
        <taxon>Methanosarcinales</taxon>
        <taxon>Methanosarcinaceae</taxon>
        <taxon>Methanosarcina</taxon>
    </lineage>
</organism>
<dbReference type="Proteomes" id="UP000034195">
    <property type="component" value="Unassembled WGS sequence"/>
</dbReference>
<dbReference type="EMBL" id="JJPZ01000037">
    <property type="protein sequence ID" value="KKH12922.1"/>
    <property type="molecule type" value="Genomic_DNA"/>
</dbReference>
<dbReference type="Proteomes" id="UP000034151">
    <property type="component" value="Unassembled WGS sequence"/>
</dbReference>
<reference evidence="16 17" key="1">
    <citation type="journal article" date="2015" name="ISME J.">
        <title>Genomic and phenotypic differentiation among Methanosarcina mazei populations from Columbia River sediment.</title>
        <authorList>
            <person name="Youngblut N.D."/>
            <person name="Wirth J.S."/>
            <person name="Henriksen J.R."/>
            <person name="Smith M."/>
            <person name="Simon H."/>
            <person name="Metcalf W.W."/>
            <person name="Whitaker R.J."/>
        </authorList>
    </citation>
    <scope>NUCLEOTIDE SEQUENCE [LARGE SCALE GENOMIC DNA]</scope>
    <source>
        <strain evidence="15 27">1.F.M.0.5</strain>
        <strain evidence="14 23">1.H.A.0.1</strain>
        <strain evidence="3 18">2.F.T.2.6</strain>
        <strain evidence="4 16">3.F.A.1A.3</strain>
        <strain evidence="5 24">3.F.A.2.12</strain>
        <strain evidence="7 25">3.F.A.2.3</strain>
        <strain evidence="6 20">3.F.A.2.5</strain>
        <strain evidence="8 21">3.F.A.2.6</strain>
        <strain evidence="9 22">3.F.A.2.7</strain>
        <strain evidence="10 19">3.H.A.1A.2</strain>
        <strain evidence="11 17">3.H.A.2.5</strain>
        <strain evidence="12 26">3.H.T.1A.1</strain>
        <strain evidence="13 28">3.H.T.1A.2</strain>
    </source>
</reference>
<dbReference type="EMBL" id="JJQF01000113">
    <property type="protein sequence ID" value="KKH28358.1"/>
    <property type="molecule type" value="Genomic_DNA"/>
</dbReference>
<dbReference type="Proteomes" id="UP000033878">
    <property type="component" value="Unassembled WGS sequence"/>
</dbReference>
<evidence type="ECO:0000313" key="17">
    <source>
        <dbReference type="Proteomes" id="UP000033889"/>
    </source>
</evidence>
<dbReference type="RefSeq" id="WP_080934464.1">
    <property type="nucleotide sequence ID" value="NZ_JJOU01000116.1"/>
</dbReference>
<dbReference type="Proteomes" id="UP000034074">
    <property type="component" value="Unassembled WGS sequence"/>
</dbReference>
<evidence type="ECO:0000313" key="13">
    <source>
        <dbReference type="EMBL" id="KKH12922.1"/>
    </source>
</evidence>
<dbReference type="EMBL" id="JJPY01000106">
    <property type="protein sequence ID" value="KKH06045.1"/>
    <property type="molecule type" value="Genomic_DNA"/>
</dbReference>
<dbReference type="EMBL" id="JJPQ01000092">
    <property type="protein sequence ID" value="KKG81388.1"/>
    <property type="molecule type" value="Genomic_DNA"/>
</dbReference>
<evidence type="ECO:0000313" key="15">
    <source>
        <dbReference type="EMBL" id="KKH29483.1"/>
    </source>
</evidence>
<evidence type="ECO:0000259" key="2">
    <source>
        <dbReference type="Pfam" id="PF22879"/>
    </source>
</evidence>
<dbReference type="EMBL" id="JJPH01000083">
    <property type="protein sequence ID" value="KKG51644.1"/>
    <property type="molecule type" value="Genomic_DNA"/>
</dbReference>
<sequence length="737" mass="86104">MSLDSGIEEFAKVYQQDIISQSQVEDEEYFREDKFTEIMMEDLCEADEIDNPFVCSHRSRGIKVNGYAISENESCIDLFVSIFYGDGSLTSVPKSEVTTAFKRIYNFFTRCLEGYYRDLEEASDVFDLASTIYDMKDNLINVRLFLLTDGITKKDLINDEISEDMTISYHIWDLERLYRLKSSGNKREAIEIDFENDFGDFRCLPMAGSNPVYKTYLAIMPGDVLFKLYDKFGPRLLERNVRSFLQVRGNINKGIRDTIIKEPYMFLAYNNGLSVTAKELKVKKSSGGDYIIKWAKDFQIVNGGQTTASIYNAVKKNNADISDVLIPLKLTVLKEPEHLNFIVPRISEYANSQNKVSVADFSSNHPFHVKLEELSRTIWAPAKHGMQAQTRWYYERARGQYLDEKGRENTDSRKKAFEARNPNKQKFTKTDLAKFENTWNQLPHIVSRGSEKNFKDFMARLKERGDFQPDNLYFEHLIAKAILFRETEKIVEKQKYGGYRANIVTYTLSLISYKTEQRINLDEIWRQQALTPIMIDTITMISRYVHQHITNPPDGKNVTEWCKKEQCWKELIKANLNIPIEIQKELVKTDVRSRNRVDKGIGSPDSEERKLISEIMLVSSETWINISIWAKQTGSLQLWQRRLAYSMGTLANKGQEPTLKQSIQARKILEETKRLGFKIKDEDKFRLEEDRILNRLSSGDREKYIQLPDEIKVEFIKKYLRQEKIDEYNYNKSHRQY</sequence>
<dbReference type="Pfam" id="PF22879">
    <property type="entry name" value="AIPR_N"/>
    <property type="match status" value="1"/>
</dbReference>
<protein>
    <submittedName>
        <fullName evidence="9">Abortive phage infection protein</fullName>
    </submittedName>
</protein>
<dbReference type="InterPro" id="IPR018891">
    <property type="entry name" value="AIPR_C"/>
</dbReference>
<evidence type="ECO:0000259" key="1">
    <source>
        <dbReference type="Pfam" id="PF10592"/>
    </source>
</evidence>
<feature type="domain" description="Abortive phage infection protein C-terminal" evidence="1">
    <location>
        <begin position="237"/>
        <end position="553"/>
    </location>
</feature>
<feature type="domain" description="Abortive infection phage resistance protein N-terminal" evidence="2">
    <location>
        <begin position="35"/>
        <end position="179"/>
    </location>
</feature>
<evidence type="ECO:0000313" key="7">
    <source>
        <dbReference type="EMBL" id="KKG46792.1"/>
    </source>
</evidence>
<evidence type="ECO:0000313" key="9">
    <source>
        <dbReference type="EMBL" id="KKG51644.1"/>
    </source>
</evidence>
<evidence type="ECO:0000313" key="28">
    <source>
        <dbReference type="Proteomes" id="UP000034944"/>
    </source>
</evidence>
<evidence type="ECO:0000313" key="26">
    <source>
        <dbReference type="Proteomes" id="UP000034820"/>
    </source>
</evidence>
<evidence type="ECO:0000313" key="18">
    <source>
        <dbReference type="Proteomes" id="UP000034047"/>
    </source>
</evidence>
<dbReference type="Pfam" id="PF10592">
    <property type="entry name" value="AIPR"/>
    <property type="match status" value="1"/>
</dbReference>
<dbReference type="OrthoDB" id="7920at2157"/>
<dbReference type="EMBL" id="JJPE01000034">
    <property type="protein sequence ID" value="KKG46792.1"/>
    <property type="molecule type" value="Genomic_DNA"/>
</dbReference>
<accession>A0A0F8GA54</accession>
<dbReference type="Proteomes" id="UP000034047">
    <property type="component" value="Unassembled WGS sequence"/>
</dbReference>
<evidence type="ECO:0000313" key="14">
    <source>
        <dbReference type="EMBL" id="KKH28358.1"/>
    </source>
</evidence>
<evidence type="ECO:0000313" key="16">
    <source>
        <dbReference type="Proteomes" id="UP000033878"/>
    </source>
</evidence>
<evidence type="ECO:0000313" key="3">
    <source>
        <dbReference type="EMBL" id="KKG13674.1"/>
    </source>
</evidence>
<dbReference type="Proteomes" id="UP000034338">
    <property type="component" value="Unassembled WGS sequence"/>
</dbReference>
<evidence type="ECO:0000313" key="21">
    <source>
        <dbReference type="Proteomes" id="UP000034195"/>
    </source>
</evidence>
<evidence type="ECO:0000313" key="5">
    <source>
        <dbReference type="EMBL" id="KKG40837.1"/>
    </source>
</evidence>
<dbReference type="EMBL" id="JJPN01000011">
    <property type="protein sequence ID" value="KKG75322.1"/>
    <property type="molecule type" value="Genomic_DNA"/>
</dbReference>
<dbReference type="AlphaFoldDB" id="A0A0F8GA54"/>
<dbReference type="Proteomes" id="UP000034577">
    <property type="component" value="Unassembled WGS sequence"/>
</dbReference>
<evidence type="ECO:0000313" key="22">
    <source>
        <dbReference type="Proteomes" id="UP000034243"/>
    </source>
</evidence>
<dbReference type="EMBL" id="JJPD01000109">
    <property type="protein sequence ID" value="KKG40837.1"/>
    <property type="molecule type" value="Genomic_DNA"/>
</dbReference>
<dbReference type="Proteomes" id="UP000034820">
    <property type="component" value="Unassembled WGS sequence"/>
</dbReference>
<evidence type="ECO:0000313" key="12">
    <source>
        <dbReference type="EMBL" id="KKH06045.1"/>
    </source>
</evidence>
<evidence type="ECO:0000313" key="4">
    <source>
        <dbReference type="EMBL" id="KKG28509.1"/>
    </source>
</evidence>
<dbReference type="PATRIC" id="fig|2209.39.peg.1754"/>
<evidence type="ECO:0000313" key="6">
    <source>
        <dbReference type="EMBL" id="KKG45587.1"/>
    </source>
</evidence>
<dbReference type="InterPro" id="IPR055101">
    <property type="entry name" value="AIPR_N"/>
</dbReference>
<dbReference type="Proteomes" id="UP000034243">
    <property type="component" value="Unassembled WGS sequence"/>
</dbReference>
<evidence type="ECO:0000313" key="23">
    <source>
        <dbReference type="Proteomes" id="UP000034338"/>
    </source>
</evidence>
<evidence type="ECO:0000313" key="25">
    <source>
        <dbReference type="Proteomes" id="UP000034667"/>
    </source>
</evidence>
<name>A0A0F8GA54_METMZ</name>
<dbReference type="EMBL" id="JJPF01000024">
    <property type="protein sequence ID" value="KKG45587.1"/>
    <property type="molecule type" value="Genomic_DNA"/>
</dbReference>
<dbReference type="EMBL" id="JJQE01000069">
    <property type="protein sequence ID" value="KKH29483.1"/>
    <property type="molecule type" value="Genomic_DNA"/>
</dbReference>
<dbReference type="EMBL" id="JJOU01000116">
    <property type="protein sequence ID" value="KKG13674.1"/>
    <property type="molecule type" value="Genomic_DNA"/>
</dbReference>
<evidence type="ECO:0000313" key="8">
    <source>
        <dbReference type="EMBL" id="KKG49759.1"/>
    </source>
</evidence>
<evidence type="ECO:0000313" key="10">
    <source>
        <dbReference type="EMBL" id="KKG75322.1"/>
    </source>
</evidence>
<evidence type="ECO:0000313" key="11">
    <source>
        <dbReference type="EMBL" id="KKG81388.1"/>
    </source>
</evidence>
<dbReference type="Proteomes" id="UP000034944">
    <property type="component" value="Unassembled WGS sequence"/>
</dbReference>
<evidence type="ECO:0000313" key="24">
    <source>
        <dbReference type="Proteomes" id="UP000034577"/>
    </source>
</evidence>
<comment type="caution">
    <text evidence="9">The sequence shown here is derived from an EMBL/GenBank/DDBJ whole genome shotgun (WGS) entry which is preliminary data.</text>
</comment>
<evidence type="ECO:0000313" key="20">
    <source>
        <dbReference type="Proteomes" id="UP000034151"/>
    </source>
</evidence>
<dbReference type="Proteomes" id="UP000033889">
    <property type="component" value="Unassembled WGS sequence"/>
</dbReference>
<dbReference type="Proteomes" id="UP000034921">
    <property type="component" value="Unassembled WGS sequence"/>
</dbReference>
<gene>
    <name evidence="3" type="ORF">DU34_11110</name>
    <name evidence="5" type="ORF">DU35_06470</name>
    <name evidence="9" type="ORF">DU36_07115</name>
    <name evidence="14" type="ORF">DU37_07455</name>
    <name evidence="8" type="ORF">DU38_07940</name>
    <name evidence="6" type="ORF">DU39_07845</name>
    <name evidence="7" type="ORF">DU41_05435</name>
    <name evidence="10" type="ORF">DU46_05445</name>
    <name evidence="4" type="ORF">DU49_07100</name>
    <name evidence="12" type="ORF">DU51_07540</name>
    <name evidence="15" type="ORF">DU60_10275</name>
    <name evidence="11" type="ORF">DU61_13140</name>
    <name evidence="13" type="ORF">DU62_05290</name>
</gene>
<evidence type="ECO:0000313" key="27">
    <source>
        <dbReference type="Proteomes" id="UP000034921"/>
    </source>
</evidence>
<dbReference type="Proteomes" id="UP000034667">
    <property type="component" value="Unassembled WGS sequence"/>
</dbReference>
<dbReference type="EMBL" id="JJPG01000113">
    <property type="protein sequence ID" value="KKG49759.1"/>
    <property type="molecule type" value="Genomic_DNA"/>
</dbReference>